<evidence type="ECO:0000313" key="1">
    <source>
        <dbReference type="EMBL" id="CAM58083.1"/>
    </source>
</evidence>
<accession>A5CFT8</accession>
<dbReference type="EMBL" id="AM501426">
    <property type="protein sequence ID" value="CAM58083.1"/>
    <property type="molecule type" value="Genomic_DNA"/>
</dbReference>
<reference evidence="1" key="1">
    <citation type="submission" date="2007-03" db="EMBL/GenBank/DDBJ databases">
        <title>Isolation and characterization of alkane hydroxylases from Pacific deep-sea sediment.</title>
        <authorList>
            <person name="Xu M."/>
        </authorList>
    </citation>
    <scope>NUCLEOTIDE SEQUENCE</scope>
</reference>
<name>A5CFT8_9ZZZZ</name>
<protein>
    <submittedName>
        <fullName evidence="1">Uncharacterized protein</fullName>
    </submittedName>
</protein>
<dbReference type="AlphaFoldDB" id="A5CFT8"/>
<proteinExistence type="predicted"/>
<organism evidence="1">
    <name type="scientific">uncultured marine microorganism</name>
    <dbReference type="NCBI Taxonomy" id="415540"/>
    <lineage>
        <taxon>unclassified sequences</taxon>
        <taxon>environmental samples</taxon>
    </lineage>
</organism>
<sequence>MPVGVERFILTAAAGYTPTRADKAEINGSPGEFAPIISVAVIVQ</sequence>